<reference evidence="1" key="1">
    <citation type="journal article" date="2019" name="bioRxiv">
        <title>The Genome of the Zebra Mussel, Dreissena polymorpha: A Resource for Invasive Species Research.</title>
        <authorList>
            <person name="McCartney M.A."/>
            <person name="Auch B."/>
            <person name="Kono T."/>
            <person name="Mallez S."/>
            <person name="Zhang Y."/>
            <person name="Obille A."/>
            <person name="Becker A."/>
            <person name="Abrahante J.E."/>
            <person name="Garbe J."/>
            <person name="Badalamenti J.P."/>
            <person name="Herman A."/>
            <person name="Mangelson H."/>
            <person name="Liachko I."/>
            <person name="Sullivan S."/>
            <person name="Sone E.D."/>
            <person name="Koren S."/>
            <person name="Silverstein K.A.T."/>
            <person name="Beckman K.B."/>
            <person name="Gohl D.M."/>
        </authorList>
    </citation>
    <scope>NUCLEOTIDE SEQUENCE</scope>
    <source>
        <strain evidence="1">Duluth1</strain>
        <tissue evidence="1">Whole animal</tissue>
    </source>
</reference>
<dbReference type="Proteomes" id="UP000828390">
    <property type="component" value="Unassembled WGS sequence"/>
</dbReference>
<dbReference type="AlphaFoldDB" id="A0A9D4MN49"/>
<gene>
    <name evidence="1" type="ORF">DPMN_002442</name>
</gene>
<organism evidence="1 2">
    <name type="scientific">Dreissena polymorpha</name>
    <name type="common">Zebra mussel</name>
    <name type="synonym">Mytilus polymorpha</name>
    <dbReference type="NCBI Taxonomy" id="45954"/>
    <lineage>
        <taxon>Eukaryota</taxon>
        <taxon>Metazoa</taxon>
        <taxon>Spiralia</taxon>
        <taxon>Lophotrochozoa</taxon>
        <taxon>Mollusca</taxon>
        <taxon>Bivalvia</taxon>
        <taxon>Autobranchia</taxon>
        <taxon>Heteroconchia</taxon>
        <taxon>Euheterodonta</taxon>
        <taxon>Imparidentia</taxon>
        <taxon>Neoheterodontei</taxon>
        <taxon>Myida</taxon>
        <taxon>Dreissenoidea</taxon>
        <taxon>Dreissenidae</taxon>
        <taxon>Dreissena</taxon>
    </lineage>
</organism>
<reference evidence="1" key="2">
    <citation type="submission" date="2020-11" db="EMBL/GenBank/DDBJ databases">
        <authorList>
            <person name="McCartney M.A."/>
            <person name="Auch B."/>
            <person name="Kono T."/>
            <person name="Mallez S."/>
            <person name="Becker A."/>
            <person name="Gohl D.M."/>
            <person name="Silverstein K.A.T."/>
            <person name="Koren S."/>
            <person name="Bechman K.B."/>
            <person name="Herman A."/>
            <person name="Abrahante J.E."/>
            <person name="Garbe J."/>
        </authorList>
    </citation>
    <scope>NUCLEOTIDE SEQUENCE</scope>
    <source>
        <strain evidence="1">Duluth1</strain>
        <tissue evidence="1">Whole animal</tissue>
    </source>
</reference>
<keyword evidence="2" id="KW-1185">Reference proteome</keyword>
<evidence type="ECO:0000313" key="2">
    <source>
        <dbReference type="Proteomes" id="UP000828390"/>
    </source>
</evidence>
<dbReference type="EMBL" id="JAIWYP010000001">
    <property type="protein sequence ID" value="KAH3878546.1"/>
    <property type="molecule type" value="Genomic_DNA"/>
</dbReference>
<evidence type="ECO:0000313" key="1">
    <source>
        <dbReference type="EMBL" id="KAH3878546.1"/>
    </source>
</evidence>
<comment type="caution">
    <text evidence="1">The sequence shown here is derived from an EMBL/GenBank/DDBJ whole genome shotgun (WGS) entry which is preliminary data.</text>
</comment>
<name>A0A9D4MN49_DREPO</name>
<proteinExistence type="predicted"/>
<sequence length="80" mass="9209">MTVHRYIDHDLQMTVTMSKVKVTVTRAAKKFIDDNSSTLKPGIRKAHMDVSHDRQMTPFDFQFTSSKFEVTVTQNSKMVS</sequence>
<protein>
    <submittedName>
        <fullName evidence="1">Uncharacterized protein</fullName>
    </submittedName>
</protein>
<accession>A0A9D4MN49</accession>